<dbReference type="FunFam" id="3.40.50.2000:FF:000071">
    <property type="entry name" value="Glycosyltransferase"/>
    <property type="match status" value="1"/>
</dbReference>
<dbReference type="InterPro" id="IPR002213">
    <property type="entry name" value="UDP_glucos_trans"/>
</dbReference>
<dbReference type="GO" id="GO:0035251">
    <property type="term" value="F:UDP-glucosyltransferase activity"/>
    <property type="evidence" value="ECO:0007669"/>
    <property type="project" value="UniProtKB-ARBA"/>
</dbReference>
<name>A0AA86RM87_9FABA</name>
<proteinExistence type="inferred from homology"/>
<evidence type="ECO:0000313" key="5">
    <source>
        <dbReference type="Proteomes" id="UP001189624"/>
    </source>
</evidence>
<keyword evidence="3" id="KW-0808">Transferase</keyword>
<evidence type="ECO:0000256" key="3">
    <source>
        <dbReference type="ARBA" id="ARBA00022679"/>
    </source>
</evidence>
<evidence type="ECO:0008006" key="6">
    <source>
        <dbReference type="Google" id="ProtNLM"/>
    </source>
</evidence>
<gene>
    <name evidence="4" type="ORF">AYBTSS11_LOCUS844</name>
</gene>
<dbReference type="CDD" id="cd03784">
    <property type="entry name" value="GT1_Gtf-like"/>
    <property type="match status" value="1"/>
</dbReference>
<reference evidence="4" key="1">
    <citation type="submission" date="2023-10" db="EMBL/GenBank/DDBJ databases">
        <authorList>
            <person name="Domelevo Entfellner J.-B."/>
        </authorList>
    </citation>
    <scope>NUCLEOTIDE SEQUENCE</scope>
</reference>
<dbReference type="AlphaFoldDB" id="A0AA86RM87"/>
<comment type="similarity">
    <text evidence="1">Belongs to the UDP-glycosyltransferase family.</text>
</comment>
<dbReference type="Proteomes" id="UP001189624">
    <property type="component" value="Chromosome 1"/>
</dbReference>
<organism evidence="4 5">
    <name type="scientific">Sphenostylis stenocarpa</name>
    <dbReference type="NCBI Taxonomy" id="92480"/>
    <lineage>
        <taxon>Eukaryota</taxon>
        <taxon>Viridiplantae</taxon>
        <taxon>Streptophyta</taxon>
        <taxon>Embryophyta</taxon>
        <taxon>Tracheophyta</taxon>
        <taxon>Spermatophyta</taxon>
        <taxon>Magnoliopsida</taxon>
        <taxon>eudicotyledons</taxon>
        <taxon>Gunneridae</taxon>
        <taxon>Pentapetalae</taxon>
        <taxon>rosids</taxon>
        <taxon>fabids</taxon>
        <taxon>Fabales</taxon>
        <taxon>Fabaceae</taxon>
        <taxon>Papilionoideae</taxon>
        <taxon>50 kb inversion clade</taxon>
        <taxon>NPAAA clade</taxon>
        <taxon>indigoferoid/millettioid clade</taxon>
        <taxon>Phaseoleae</taxon>
        <taxon>Sphenostylis</taxon>
    </lineage>
</organism>
<evidence type="ECO:0000256" key="2">
    <source>
        <dbReference type="ARBA" id="ARBA00022676"/>
    </source>
</evidence>
<evidence type="ECO:0000256" key="1">
    <source>
        <dbReference type="ARBA" id="ARBA00009995"/>
    </source>
</evidence>
<dbReference type="Gene3D" id="3.40.50.2000">
    <property type="entry name" value="Glycogen Phosphorylase B"/>
    <property type="match status" value="2"/>
</dbReference>
<dbReference type="Gramene" id="rna-AYBTSS11_LOCUS844">
    <property type="protein sequence ID" value="CAJ1809076.1"/>
    <property type="gene ID" value="gene-AYBTSS11_LOCUS844"/>
</dbReference>
<sequence length="516" mass="58432">MKIKNSVIYIQYSIAFNIAIVGNMEPQSHHQLNVIFLPFPAPGHMIPMVDTARLFAKHGVSVTIVTTLANALTFQKAIDSDFNRGYYIRTRVVAFPAAQVGLPDGLENAKDGIDLEMIAKLRPGILIVKDQIEFLFQELQPDCLVTDMLYPWTVESAAKLGIPRLYYYSSSYFSTCATYFIRKYKPHEKLASNTHRFTIPGLPQSIEMTPLQLEQWLRTESIHTGFFDAVYESQRRSYGALYNNFHELEGDYEQLYKSTVGMKSWSVGPVSAWVNKDDERKANRGDKEVFALDSEWLNWLNSKQNLSVLYVCFGSLVRFPQAQLVELAHGLENSGHSFIWVIRKNNESDDGESLLQEFEEKMKEINKGYIIWNWAPQLLILDHPAIGGIVTHCGWNSILESVSAGLPMITWPTYAEQFYNEKLVAEVLKIGVPVGAKENKWAGMEKGAAVGREEIAKAVVKLMGKEESREMRSRARKLGDAAKKSIEEGGSSYLNLMQLLDELKSLKITRALEKPK</sequence>
<protein>
    <recommendedName>
        <fullName evidence="6">Glycosyltransferase</fullName>
    </recommendedName>
</protein>
<dbReference type="PANTHER" id="PTHR48047">
    <property type="entry name" value="GLYCOSYLTRANSFERASE"/>
    <property type="match status" value="1"/>
</dbReference>
<dbReference type="EMBL" id="OY731398">
    <property type="protein sequence ID" value="CAJ1809076.1"/>
    <property type="molecule type" value="Genomic_DNA"/>
</dbReference>
<keyword evidence="2" id="KW-0328">Glycosyltransferase</keyword>
<dbReference type="PANTHER" id="PTHR48047:SF45">
    <property type="entry name" value="SCOPOLETIN GLUCOSYLTRANSFERASE-LIKE"/>
    <property type="match status" value="1"/>
</dbReference>
<accession>A0AA86RM87</accession>
<dbReference type="SUPFAM" id="SSF53756">
    <property type="entry name" value="UDP-Glycosyltransferase/glycogen phosphorylase"/>
    <property type="match status" value="1"/>
</dbReference>
<dbReference type="Pfam" id="PF00201">
    <property type="entry name" value="UDPGT"/>
    <property type="match status" value="1"/>
</dbReference>
<keyword evidence="5" id="KW-1185">Reference proteome</keyword>
<evidence type="ECO:0000313" key="4">
    <source>
        <dbReference type="EMBL" id="CAJ1809076.1"/>
    </source>
</evidence>
<dbReference type="FunFam" id="3.40.50.2000:FF:000202">
    <property type="entry name" value="Glycosyltransferase"/>
    <property type="match status" value="1"/>
</dbReference>